<dbReference type="Proteomes" id="UP001438189">
    <property type="component" value="Unassembled WGS sequence"/>
</dbReference>
<dbReference type="EMBL" id="JBETME010000021">
    <property type="protein sequence ID" value="MES4993804.1"/>
    <property type="molecule type" value="Genomic_DNA"/>
</dbReference>
<evidence type="ECO:0000256" key="7">
    <source>
        <dbReference type="ARBA" id="ARBA00022927"/>
    </source>
</evidence>
<dbReference type="Pfam" id="PF21305">
    <property type="entry name" value="type_II_gspD_N0"/>
    <property type="match status" value="1"/>
</dbReference>
<evidence type="ECO:0000259" key="14">
    <source>
        <dbReference type="Pfam" id="PF21305"/>
    </source>
</evidence>
<gene>
    <name evidence="15" type="primary">gspD</name>
    <name evidence="15" type="ORF">ABVB70_26285</name>
</gene>
<evidence type="ECO:0000259" key="13">
    <source>
        <dbReference type="Pfam" id="PF03958"/>
    </source>
</evidence>
<comment type="similarity">
    <text evidence="2">Belongs to the bacterial secretin family. GSP D subfamily.</text>
</comment>
<name>A0ABD5LRR2_AGRRD</name>
<dbReference type="InterPro" id="IPR038591">
    <property type="entry name" value="NolW-like_sf"/>
</dbReference>
<sequence length="712" mass="76857">MKFTTLALVISPMFLVGCSSATPIDDVFSVKLNELDPQGRPLPVSSRSSRGYTGGTGGPLFTGSTQYGTGSFIGTQSAISAGKTSKGVDGYSLNLIDAPVSAAAKSVLGDTLGINYIIDPRVSGKVTLQTATPVSKETLIEIFEAALTINNAVITKQNDTYRIVPASEAFSSTPAVGSASTAMSGPGIKVQALELRYVSASEMKNILEPISRRGSILRVDETRNFIVIAGTANDLLAMRNAISIFDVDWMKGMSVALRPLKASQPTAVAKELSSIFATENGPGNKIIRFIPNDRLNAILIITSRPAYLERAAAWISQLDRLAATNEQRLFVYNIQNRPATEFAHVLQSILKGRGSMDASQDPADPPIAPDLQQAMLANVSNSIAETKISSDARSSSVPSESNKTKISVVADVENNALLISTTAREYERIEPLLQQLDVVPTQVMIEAVIAEVTLNDELRFGLRWFFENGNFGVGFSDLATGGTGASFPALAWSYATNDMRVTLNALSSITNVNVVSAPTLMALNNQKAVLQIGDQVPIVTRQSQSTSNVDAPVVNSVEMKDTGIILTVVPRINTSGKVMLDIQQEVSDVVKTTSSGIDSPTIQQRKVSTRVVVDDSESLALGGLIQQRNNLVRTQVPILGDIPLLGNAFKNKTDQIRKTELIIFIRPRIVRDANEARNVTEEFRQQLDFNSDIKKRRGGTSKFEQDVKRLSY</sequence>
<evidence type="ECO:0000313" key="16">
    <source>
        <dbReference type="Proteomes" id="UP001438189"/>
    </source>
</evidence>
<evidence type="ECO:0000256" key="4">
    <source>
        <dbReference type="ARBA" id="ARBA00022452"/>
    </source>
</evidence>
<dbReference type="Pfam" id="PF03958">
    <property type="entry name" value="Secretin_N"/>
    <property type="match status" value="3"/>
</dbReference>
<accession>A0ABD5LRR2</accession>
<dbReference type="NCBIfam" id="TIGR02517">
    <property type="entry name" value="type_II_gspD"/>
    <property type="match status" value="1"/>
</dbReference>
<comment type="subcellular location">
    <subcellularLocation>
        <location evidence="1 10">Cell outer membrane</location>
    </subcellularLocation>
</comment>
<dbReference type="PRINTS" id="PR00811">
    <property type="entry name" value="BCTERIALGSPD"/>
</dbReference>
<dbReference type="InterPro" id="IPR049371">
    <property type="entry name" value="GspD-like_N0"/>
</dbReference>
<evidence type="ECO:0000256" key="10">
    <source>
        <dbReference type="RuleBase" id="RU004004"/>
    </source>
</evidence>
<dbReference type="InterPro" id="IPR050810">
    <property type="entry name" value="Bact_Secretion_Sys_Channel"/>
</dbReference>
<dbReference type="PRINTS" id="PR01032">
    <property type="entry name" value="PHAGEIV"/>
</dbReference>
<dbReference type="PROSITE" id="PS51257">
    <property type="entry name" value="PROKAR_LIPOPROTEIN"/>
    <property type="match status" value="1"/>
</dbReference>
<dbReference type="Pfam" id="PF00263">
    <property type="entry name" value="Secretin"/>
    <property type="match status" value="1"/>
</dbReference>
<keyword evidence="3 10" id="KW-0813">Transport</keyword>
<protein>
    <submittedName>
        <fullName evidence="15">Type II secretion system secretin GspD</fullName>
    </submittedName>
</protein>
<feature type="domain" description="Type II/III secretion system secretin-like" evidence="12">
    <location>
        <begin position="505"/>
        <end position="671"/>
    </location>
</feature>
<keyword evidence="8" id="KW-0472">Membrane</keyword>
<dbReference type="InterPro" id="IPR013356">
    <property type="entry name" value="T2SS_GspD"/>
</dbReference>
<evidence type="ECO:0000256" key="8">
    <source>
        <dbReference type="ARBA" id="ARBA00023136"/>
    </source>
</evidence>
<evidence type="ECO:0000259" key="12">
    <source>
        <dbReference type="Pfam" id="PF00263"/>
    </source>
</evidence>
<evidence type="ECO:0000256" key="3">
    <source>
        <dbReference type="ARBA" id="ARBA00022448"/>
    </source>
</evidence>
<comment type="caution">
    <text evidence="15">The sequence shown here is derived from an EMBL/GenBank/DDBJ whole genome shotgun (WGS) entry which is preliminary data.</text>
</comment>
<keyword evidence="4" id="KW-1134">Transmembrane beta strand</keyword>
<dbReference type="AlphaFoldDB" id="A0ABD5LRR2"/>
<dbReference type="PANTHER" id="PTHR30332">
    <property type="entry name" value="PROBABLE GENERAL SECRETION PATHWAY PROTEIN D"/>
    <property type="match status" value="1"/>
</dbReference>
<evidence type="ECO:0000256" key="1">
    <source>
        <dbReference type="ARBA" id="ARBA00004442"/>
    </source>
</evidence>
<organism evidence="15 16">
    <name type="scientific">Agrobacterium radiobacter</name>
    <dbReference type="NCBI Taxonomy" id="362"/>
    <lineage>
        <taxon>Bacteria</taxon>
        <taxon>Pseudomonadati</taxon>
        <taxon>Pseudomonadota</taxon>
        <taxon>Alphaproteobacteria</taxon>
        <taxon>Hyphomicrobiales</taxon>
        <taxon>Rhizobiaceae</taxon>
        <taxon>Rhizobium/Agrobacterium group</taxon>
        <taxon>Agrobacterium</taxon>
        <taxon>Agrobacterium tumefaciens complex</taxon>
    </lineage>
</organism>
<feature type="domain" description="NolW-like" evidence="13">
    <location>
        <begin position="259"/>
        <end position="320"/>
    </location>
</feature>
<dbReference type="InterPro" id="IPR001775">
    <property type="entry name" value="GspD/PilQ"/>
</dbReference>
<evidence type="ECO:0000256" key="9">
    <source>
        <dbReference type="ARBA" id="ARBA00023237"/>
    </source>
</evidence>
<keyword evidence="5" id="KW-0812">Transmembrane</keyword>
<feature type="domain" description="NolW-like" evidence="13">
    <location>
        <begin position="190"/>
        <end position="250"/>
    </location>
</feature>
<feature type="domain" description="GspD-like N0" evidence="14">
    <location>
        <begin position="93"/>
        <end position="163"/>
    </location>
</feature>
<dbReference type="InterPro" id="IPR004846">
    <property type="entry name" value="T2SS/T3SS_dom"/>
</dbReference>
<evidence type="ECO:0000256" key="5">
    <source>
        <dbReference type="ARBA" id="ARBA00022692"/>
    </source>
</evidence>
<feature type="domain" description="NolW-like" evidence="13">
    <location>
        <begin position="330"/>
        <end position="442"/>
    </location>
</feature>
<dbReference type="GO" id="GO:0009279">
    <property type="term" value="C:cell outer membrane"/>
    <property type="evidence" value="ECO:0007669"/>
    <property type="project" value="UniProtKB-SubCell"/>
</dbReference>
<evidence type="ECO:0000256" key="6">
    <source>
        <dbReference type="ARBA" id="ARBA00022729"/>
    </source>
</evidence>
<evidence type="ECO:0000256" key="2">
    <source>
        <dbReference type="ARBA" id="ARBA00006980"/>
    </source>
</evidence>
<dbReference type="GO" id="GO:0015031">
    <property type="term" value="P:protein transport"/>
    <property type="evidence" value="ECO:0007669"/>
    <property type="project" value="UniProtKB-KW"/>
</dbReference>
<dbReference type="Gene3D" id="3.30.1370.120">
    <property type="match status" value="3"/>
</dbReference>
<keyword evidence="6 11" id="KW-0732">Signal</keyword>
<keyword evidence="9" id="KW-0998">Cell outer membrane</keyword>
<dbReference type="RefSeq" id="WP_353574729.1">
    <property type="nucleotide sequence ID" value="NZ_JBETME010000021.1"/>
</dbReference>
<dbReference type="InterPro" id="IPR005644">
    <property type="entry name" value="NolW-like"/>
</dbReference>
<dbReference type="PANTHER" id="PTHR30332:SF25">
    <property type="entry name" value="SECRETIN XPSD"/>
    <property type="match status" value="1"/>
</dbReference>
<proteinExistence type="inferred from homology"/>
<evidence type="ECO:0000256" key="11">
    <source>
        <dbReference type="SAM" id="SignalP"/>
    </source>
</evidence>
<keyword evidence="7" id="KW-0653">Protein transport</keyword>
<feature type="signal peptide" evidence="11">
    <location>
        <begin position="1"/>
        <end position="21"/>
    </location>
</feature>
<reference evidence="15 16" key="1">
    <citation type="submission" date="2024-06" db="EMBL/GenBank/DDBJ databases">
        <title>Genome sequencing of Agrobacterium spp. from tobacco in Serbia.</title>
        <authorList>
            <person name="Ilicic R.J."/>
            <person name="Studholme D.J."/>
            <person name="Jelusic A."/>
            <person name="Barac G."/>
            <person name="Bagi F."/>
            <person name="Popovic Milovanovic T."/>
        </authorList>
    </citation>
    <scope>NUCLEOTIDE SEQUENCE [LARGE SCALE GENOMIC DNA]</scope>
    <source>
        <strain evidence="15 16">DA1</strain>
    </source>
</reference>
<feature type="chain" id="PRO_5044758557" evidence="11">
    <location>
        <begin position="22"/>
        <end position="712"/>
    </location>
</feature>
<evidence type="ECO:0000313" key="15">
    <source>
        <dbReference type="EMBL" id="MES4993804.1"/>
    </source>
</evidence>